<dbReference type="OrthoDB" id="39350at2"/>
<dbReference type="EMBL" id="RBIL01000001">
    <property type="protein sequence ID" value="RKQ91516.1"/>
    <property type="molecule type" value="Genomic_DNA"/>
</dbReference>
<proteinExistence type="predicted"/>
<accession>A0A660LAT9</accession>
<evidence type="ECO:0000256" key="4">
    <source>
        <dbReference type="ARBA" id="ARBA00022840"/>
    </source>
</evidence>
<protein>
    <submittedName>
        <fullName evidence="6">Monosaccharide ABC transporter ATP-binding protein (CUT2 family)</fullName>
    </submittedName>
</protein>
<evidence type="ECO:0000256" key="3">
    <source>
        <dbReference type="ARBA" id="ARBA00022741"/>
    </source>
</evidence>
<feature type="domain" description="ABC transporter" evidence="5">
    <location>
        <begin position="255"/>
        <end position="491"/>
    </location>
</feature>
<dbReference type="PROSITE" id="PS00211">
    <property type="entry name" value="ABC_TRANSPORTER_1"/>
    <property type="match status" value="1"/>
</dbReference>
<dbReference type="GO" id="GO:0005524">
    <property type="term" value="F:ATP binding"/>
    <property type="evidence" value="ECO:0007669"/>
    <property type="project" value="UniProtKB-KW"/>
</dbReference>
<evidence type="ECO:0000313" key="7">
    <source>
        <dbReference type="Proteomes" id="UP000278962"/>
    </source>
</evidence>
<keyword evidence="7" id="KW-1185">Reference proteome</keyword>
<dbReference type="PROSITE" id="PS50893">
    <property type="entry name" value="ABC_TRANSPORTER_2"/>
    <property type="match status" value="2"/>
</dbReference>
<dbReference type="Pfam" id="PF00005">
    <property type="entry name" value="ABC_tran"/>
    <property type="match status" value="2"/>
</dbReference>
<dbReference type="InterPro" id="IPR050107">
    <property type="entry name" value="ABC_carbohydrate_import_ATPase"/>
</dbReference>
<evidence type="ECO:0000259" key="5">
    <source>
        <dbReference type="PROSITE" id="PS50893"/>
    </source>
</evidence>
<dbReference type="CDD" id="cd03215">
    <property type="entry name" value="ABC_Carb_Monos_II"/>
    <property type="match status" value="1"/>
</dbReference>
<evidence type="ECO:0000256" key="1">
    <source>
        <dbReference type="ARBA" id="ARBA00022448"/>
    </source>
</evidence>
<dbReference type="InterPro" id="IPR003593">
    <property type="entry name" value="AAA+_ATPase"/>
</dbReference>
<feature type="domain" description="ABC transporter" evidence="5">
    <location>
        <begin position="3"/>
        <end position="245"/>
    </location>
</feature>
<reference evidence="6 7" key="1">
    <citation type="submission" date="2018-10" db="EMBL/GenBank/DDBJ databases">
        <title>Genomic Encyclopedia of Archaeal and Bacterial Type Strains, Phase II (KMG-II): from individual species to whole genera.</title>
        <authorList>
            <person name="Goeker M."/>
        </authorList>
    </citation>
    <scope>NUCLEOTIDE SEQUENCE [LARGE SCALE GENOMIC DNA]</scope>
    <source>
        <strain evidence="6 7">DSM 14954</strain>
    </source>
</reference>
<dbReference type="InterPro" id="IPR027417">
    <property type="entry name" value="P-loop_NTPase"/>
</dbReference>
<sequence length="491" mass="51743">MGVALNAVTKSFGSTQALRGVSLEPAAGEVLAVVGANGAGKSTLNKLLSGALAPDTGEVLVDGAPVHFNSPLDARRAGVETVHQHASDWTIPGLSTAENLVLDRLATGEDGAWASPRRLLPKAREVAEGLGLHLSTAALLDDVARLGVSERQLIAVARSLSQRPRLLILDEPTSALSAAEADRLFAIVRSLREQGVAILYVSHRLGEVDALADRVAVMRDGLLVATFAKPFTREDVVNAMLGELAEEIQRPSGHVAGNPVVEISGARLFADSTPFDLQLREGEVLGLTGLIGAGKSELLGALFGLRPLPEGTIALDGTPIRPRHPSEAIAHGVHLVPEDRATQALIPGWSVRGNATLALARRFFTQIGRERTRVIDLIGDLRVRTAGPEAPIESLSGGNQQKVVVGRWLLEPARVLALDEPFRGVDLGARRDIAAKVRELAAGAAIVVASADVDEVLEVADRIVVLSHGSVVQDVLAKDATREDLTLAMNA</sequence>
<dbReference type="SUPFAM" id="SSF52540">
    <property type="entry name" value="P-loop containing nucleoside triphosphate hydrolases"/>
    <property type="match status" value="2"/>
</dbReference>
<evidence type="ECO:0000256" key="2">
    <source>
        <dbReference type="ARBA" id="ARBA00022737"/>
    </source>
</evidence>
<dbReference type="InterPro" id="IPR017871">
    <property type="entry name" value="ABC_transporter-like_CS"/>
</dbReference>
<dbReference type="Gene3D" id="3.40.50.300">
    <property type="entry name" value="P-loop containing nucleotide triphosphate hydrolases"/>
    <property type="match status" value="2"/>
</dbReference>
<dbReference type="Proteomes" id="UP000278962">
    <property type="component" value="Unassembled WGS sequence"/>
</dbReference>
<gene>
    <name evidence="6" type="ORF">C8N24_1338</name>
</gene>
<organism evidence="6 7">
    <name type="scientific">Solirubrobacter pauli</name>
    <dbReference type="NCBI Taxonomy" id="166793"/>
    <lineage>
        <taxon>Bacteria</taxon>
        <taxon>Bacillati</taxon>
        <taxon>Actinomycetota</taxon>
        <taxon>Thermoleophilia</taxon>
        <taxon>Solirubrobacterales</taxon>
        <taxon>Solirubrobacteraceae</taxon>
        <taxon>Solirubrobacter</taxon>
    </lineage>
</organism>
<dbReference type="SMART" id="SM00382">
    <property type="entry name" value="AAA"/>
    <property type="match status" value="2"/>
</dbReference>
<dbReference type="PANTHER" id="PTHR43790">
    <property type="entry name" value="CARBOHYDRATE TRANSPORT ATP-BINDING PROTEIN MG119-RELATED"/>
    <property type="match status" value="1"/>
</dbReference>
<dbReference type="AlphaFoldDB" id="A0A660LAT9"/>
<dbReference type="GO" id="GO:0016887">
    <property type="term" value="F:ATP hydrolysis activity"/>
    <property type="evidence" value="ECO:0007669"/>
    <property type="project" value="InterPro"/>
</dbReference>
<comment type="caution">
    <text evidence="6">The sequence shown here is derived from an EMBL/GenBank/DDBJ whole genome shotgun (WGS) entry which is preliminary data.</text>
</comment>
<dbReference type="InterPro" id="IPR003439">
    <property type="entry name" value="ABC_transporter-like_ATP-bd"/>
</dbReference>
<keyword evidence="4 6" id="KW-0067">ATP-binding</keyword>
<keyword evidence="1" id="KW-0813">Transport</keyword>
<keyword evidence="3" id="KW-0547">Nucleotide-binding</keyword>
<dbReference type="PANTHER" id="PTHR43790:SF9">
    <property type="entry name" value="GALACTOFURANOSE TRANSPORTER ATP-BINDING PROTEIN YTFR"/>
    <property type="match status" value="1"/>
</dbReference>
<dbReference type="CDD" id="cd03216">
    <property type="entry name" value="ABC_Carb_Monos_I"/>
    <property type="match status" value="1"/>
</dbReference>
<name>A0A660LAT9_9ACTN</name>
<evidence type="ECO:0000313" key="6">
    <source>
        <dbReference type="EMBL" id="RKQ91516.1"/>
    </source>
</evidence>
<dbReference type="RefSeq" id="WP_121249194.1">
    <property type="nucleotide sequence ID" value="NZ_RBIL01000001.1"/>
</dbReference>
<keyword evidence="2" id="KW-0677">Repeat</keyword>